<evidence type="ECO:0000313" key="5">
    <source>
        <dbReference type="EMBL" id="KAK7676810.1"/>
    </source>
</evidence>
<feature type="domain" description="Protein kinase" evidence="3">
    <location>
        <begin position="206"/>
        <end position="473"/>
    </location>
</feature>
<dbReference type="Proteomes" id="UP001385951">
    <property type="component" value="Unassembled WGS sequence"/>
</dbReference>
<dbReference type="GO" id="GO:0004674">
    <property type="term" value="F:protein serine/threonine kinase activity"/>
    <property type="evidence" value="ECO:0007669"/>
    <property type="project" value="TreeGrafter"/>
</dbReference>
<protein>
    <recommendedName>
        <fullName evidence="3">Protein kinase domain-containing protein</fullName>
    </recommendedName>
</protein>
<dbReference type="EMBL" id="JASBNA010000103">
    <property type="protein sequence ID" value="KAK7676810.1"/>
    <property type="molecule type" value="Genomic_DNA"/>
</dbReference>
<dbReference type="InterPro" id="IPR051681">
    <property type="entry name" value="Ser/Thr_Kinases-Pseudokinases"/>
</dbReference>
<organism evidence="5 6">
    <name type="scientific">Cerrena zonata</name>
    <dbReference type="NCBI Taxonomy" id="2478898"/>
    <lineage>
        <taxon>Eukaryota</taxon>
        <taxon>Fungi</taxon>
        <taxon>Dikarya</taxon>
        <taxon>Basidiomycota</taxon>
        <taxon>Agaricomycotina</taxon>
        <taxon>Agaricomycetes</taxon>
        <taxon>Polyporales</taxon>
        <taxon>Cerrenaceae</taxon>
        <taxon>Cerrena</taxon>
    </lineage>
</organism>
<dbReference type="PROSITE" id="PS00109">
    <property type="entry name" value="PROTEIN_KINASE_TYR"/>
    <property type="match status" value="1"/>
</dbReference>
<dbReference type="PROSITE" id="PS50011">
    <property type="entry name" value="PROTEIN_KINASE_DOM"/>
    <property type="match status" value="1"/>
</dbReference>
<dbReference type="InterPro" id="IPR008266">
    <property type="entry name" value="Tyr_kinase_AS"/>
</dbReference>
<dbReference type="AlphaFoldDB" id="A0AAW0FJJ2"/>
<keyword evidence="1" id="KW-0547">Nucleotide-binding</keyword>
<dbReference type="PANTHER" id="PTHR44329">
    <property type="entry name" value="SERINE/THREONINE-PROTEIN KINASE TNNI3K-RELATED"/>
    <property type="match status" value="1"/>
</dbReference>
<dbReference type="SUPFAM" id="SSF56112">
    <property type="entry name" value="Protein kinase-like (PK-like)"/>
    <property type="match status" value="1"/>
</dbReference>
<dbReference type="InterPro" id="IPR001245">
    <property type="entry name" value="Ser-Thr/Tyr_kinase_cat_dom"/>
</dbReference>
<name>A0AAW0FJJ2_9APHY</name>
<keyword evidence="6" id="KW-1185">Reference proteome</keyword>
<dbReference type="GO" id="GO:0005524">
    <property type="term" value="F:ATP binding"/>
    <property type="evidence" value="ECO:0007669"/>
    <property type="project" value="UniProtKB-UniRule"/>
</dbReference>
<feature type="transmembrane region" description="Helical" evidence="2">
    <location>
        <begin position="548"/>
        <end position="567"/>
    </location>
</feature>
<comment type="caution">
    <text evidence="5">The sequence shown here is derived from an EMBL/GenBank/DDBJ whole genome shotgun (WGS) entry which is preliminary data.</text>
</comment>
<dbReference type="InterPro" id="IPR017441">
    <property type="entry name" value="Protein_kinase_ATP_BS"/>
</dbReference>
<accession>A0AAW0FJJ2</accession>
<keyword evidence="2" id="KW-1133">Transmembrane helix</keyword>
<evidence type="ECO:0000256" key="1">
    <source>
        <dbReference type="PROSITE-ProRule" id="PRU10141"/>
    </source>
</evidence>
<feature type="binding site" evidence="1">
    <location>
        <position position="233"/>
    </location>
    <ligand>
        <name>ATP</name>
        <dbReference type="ChEBI" id="CHEBI:30616"/>
    </ligand>
</feature>
<evidence type="ECO:0000313" key="4">
    <source>
        <dbReference type="EMBL" id="KAK7676385.1"/>
    </source>
</evidence>
<keyword evidence="2" id="KW-0472">Membrane</keyword>
<dbReference type="Pfam" id="PF07714">
    <property type="entry name" value="PK_Tyr_Ser-Thr"/>
    <property type="match status" value="1"/>
</dbReference>
<evidence type="ECO:0000313" key="6">
    <source>
        <dbReference type="Proteomes" id="UP001385951"/>
    </source>
</evidence>
<feature type="transmembrane region" description="Helical" evidence="2">
    <location>
        <begin position="579"/>
        <end position="602"/>
    </location>
</feature>
<dbReference type="EMBL" id="JASBNA010000119">
    <property type="protein sequence ID" value="KAK7676385.1"/>
    <property type="molecule type" value="Genomic_DNA"/>
</dbReference>
<evidence type="ECO:0000256" key="2">
    <source>
        <dbReference type="SAM" id="Phobius"/>
    </source>
</evidence>
<keyword evidence="1" id="KW-0067">ATP-binding</keyword>
<dbReference type="InterPro" id="IPR000719">
    <property type="entry name" value="Prot_kinase_dom"/>
</dbReference>
<evidence type="ECO:0000259" key="3">
    <source>
        <dbReference type="PROSITE" id="PS50011"/>
    </source>
</evidence>
<dbReference type="Gene3D" id="1.10.510.10">
    <property type="entry name" value="Transferase(Phosphotransferase) domain 1"/>
    <property type="match status" value="1"/>
</dbReference>
<gene>
    <name evidence="5" type="ORF">QCA50_020216</name>
    <name evidence="4" type="ORF">QCA50_020648</name>
</gene>
<reference evidence="5 6" key="1">
    <citation type="submission" date="2022-09" db="EMBL/GenBank/DDBJ databases">
        <authorList>
            <person name="Palmer J.M."/>
        </authorList>
    </citation>
    <scope>NUCLEOTIDE SEQUENCE [LARGE SCALE GENOMIC DNA]</scope>
    <source>
        <strain evidence="5 6">DSM 7382</strain>
    </source>
</reference>
<dbReference type="InterPro" id="IPR011009">
    <property type="entry name" value="Kinase-like_dom_sf"/>
</dbReference>
<keyword evidence="2" id="KW-0812">Transmembrane</keyword>
<sequence length="645" mass="72722">MAGPSSNHYLTLVEPDLRERRDAWKILDLHLWFDVSAECHNISRHLDDTRVRMQEEGYEEGDIQLALGAYLEGVTTTVRGHTGTLRAININVENERRDILLTQILSDTFLGPHATIKDPTGGFVHLLGLAAEGSEIHKNLVVSFRGPAADYVLSMMTQRNLDGLHGNPLTPLWKAHRPNMLRVLLKLARRSQLIPDSLFLNDVQCTQRDDPIGSGGNAEVFLATYQGKPVVLKRLRAFQNLREGRENVKEFCREALVWSHLSHPFIQSFLGVDNATFSGRHCMVTNWMENGNIHDCMNMLSSTHQQIPYDRWVLELCLGLKYLHQEQVIHGDIRGNNILIDNDLHIHITDFGLAAYAASTTTSVGAVGGSRRWMAPELFDPDVSGVPTFESDVYAFSMTCIEIYTREKPFPNIPNEYQVTTRVLRGERPPRPTHETGKYMSDALWETIQLCWASEHSDRPHISEVLDRVRPSLPKMISSSESSTSTAITSPPEMFDIHEIRRRHPTIVPLLSWIPSLLLTIYIIQWIIHFPPKHSSDIIAGTIIFLRPVQISLIVQFCFARAFVNCIRQFSGWTIKKEAIRILCASLLLSFGGAVTMFVAVAPPDVHLLWGMIHALSLCSSIIVGMFVGVLFFTPNPSRRGAIHL</sequence>
<proteinExistence type="predicted"/>
<feature type="transmembrane region" description="Helical" evidence="2">
    <location>
        <begin position="608"/>
        <end position="633"/>
    </location>
</feature>
<dbReference type="PROSITE" id="PS00107">
    <property type="entry name" value="PROTEIN_KINASE_ATP"/>
    <property type="match status" value="1"/>
</dbReference>
<feature type="transmembrane region" description="Helical" evidence="2">
    <location>
        <begin position="507"/>
        <end position="528"/>
    </location>
</feature>